<dbReference type="GO" id="GO:0016757">
    <property type="term" value="F:glycosyltransferase activity"/>
    <property type="evidence" value="ECO:0007669"/>
    <property type="project" value="UniProtKB-KW"/>
</dbReference>
<dbReference type="SUPFAM" id="SSF53756">
    <property type="entry name" value="UDP-Glycosyltransferase/glycogen phosphorylase"/>
    <property type="match status" value="1"/>
</dbReference>
<keyword evidence="3" id="KW-0328">Glycosyltransferase</keyword>
<name>B3JNE6_9BACT</name>
<dbReference type="HOGENOM" id="CLU_009583_0_0_10"/>
<reference evidence="3 4" key="1">
    <citation type="submission" date="2008-04" db="EMBL/GenBank/DDBJ databases">
        <title>Draft genome sequence of Bacteroides coprocola (DSM 17136).</title>
        <authorList>
            <person name="Sudarsanam P."/>
            <person name="Ley R."/>
            <person name="Guruge J."/>
            <person name="Turnbaugh P.J."/>
            <person name="Mahowald M."/>
            <person name="Liep D."/>
            <person name="Gordon J."/>
        </authorList>
    </citation>
    <scope>NUCLEOTIDE SEQUENCE [LARGE SCALE GENOMIC DNA]</scope>
    <source>
        <strain evidence="3 4">DSM 17136</strain>
    </source>
</reference>
<evidence type="ECO:0000259" key="1">
    <source>
        <dbReference type="Pfam" id="PF00534"/>
    </source>
</evidence>
<dbReference type="Pfam" id="PF13439">
    <property type="entry name" value="Glyco_transf_4"/>
    <property type="match status" value="1"/>
</dbReference>
<comment type="caution">
    <text evidence="3">The sequence shown here is derived from an EMBL/GenBank/DDBJ whole genome shotgun (WGS) entry which is preliminary data.</text>
</comment>
<dbReference type="CDD" id="cd03811">
    <property type="entry name" value="GT4_GT28_WabH-like"/>
    <property type="match status" value="1"/>
</dbReference>
<sequence>MKYILVIDHIATGGAERILIDYYHHLKEKGYHPYIFVLSGFPGQSKWTKDIKNIIYGSSGDEDNLIRKGIQQLSLYFKLKKLIQQVKPDVIFSFLEKSNLLTILAPSTAIKIVSVHNVLSIQYTKIKSPKIKNIVYNIIKWMYNKCPNVIAVSKQVKDDLITSFGVKIDNICIINNYVDRENIQIKAQETIENFTFLPERKYIMNIGRFSDQKAQWKLLKAFALYIKNTSENVGLVLMGHGEYTEELKQLAQKLQIEQYTTFLPFNINPYKYMKHAHLFVLSSIYEGFPIVLAEASSLRLPFLGTQKAIPEEMFDKKTFWEECIFQSSSLEKDFSTTIHQDEQALAALIKKGVEDEIFRHKILESTALWEQNNTKKKQFECYDSIANQ</sequence>
<dbReference type="InterPro" id="IPR050194">
    <property type="entry name" value="Glycosyltransferase_grp1"/>
</dbReference>
<dbReference type="EC" id="2.4.-.-" evidence="3"/>
<dbReference type="RefSeq" id="WP_007570864.1">
    <property type="nucleotide sequence ID" value="NZ_DS981505.1"/>
</dbReference>
<feature type="domain" description="Glycosyl transferase family 1" evidence="1">
    <location>
        <begin position="196"/>
        <end position="360"/>
    </location>
</feature>
<dbReference type="EMBL" id="ABIY02000118">
    <property type="protein sequence ID" value="EDU99361.1"/>
    <property type="molecule type" value="Genomic_DNA"/>
</dbReference>
<organism evidence="3 4">
    <name type="scientific">Phocaeicola coprocola DSM 17136</name>
    <dbReference type="NCBI Taxonomy" id="470145"/>
    <lineage>
        <taxon>Bacteria</taxon>
        <taxon>Pseudomonadati</taxon>
        <taxon>Bacteroidota</taxon>
        <taxon>Bacteroidia</taxon>
        <taxon>Bacteroidales</taxon>
        <taxon>Bacteroidaceae</taxon>
        <taxon>Phocaeicola</taxon>
    </lineage>
</organism>
<gene>
    <name evidence="3" type="ORF">BACCOP_03458</name>
</gene>
<proteinExistence type="predicted"/>
<dbReference type="OrthoDB" id="9811239at2"/>
<reference evidence="3 4" key="2">
    <citation type="submission" date="2008-04" db="EMBL/GenBank/DDBJ databases">
        <authorList>
            <person name="Fulton L."/>
            <person name="Clifton S."/>
            <person name="Fulton B."/>
            <person name="Xu J."/>
            <person name="Minx P."/>
            <person name="Pepin K.H."/>
            <person name="Johnson M."/>
            <person name="Thiruvilangam P."/>
            <person name="Bhonagiri V."/>
            <person name="Nash W.E."/>
            <person name="Mardis E.R."/>
            <person name="Wilson R.K."/>
        </authorList>
    </citation>
    <scope>NUCLEOTIDE SEQUENCE [LARGE SCALE GENOMIC DNA]</scope>
    <source>
        <strain evidence="3 4">DSM 17136</strain>
    </source>
</reference>
<dbReference type="InterPro" id="IPR001296">
    <property type="entry name" value="Glyco_trans_1"/>
</dbReference>
<accession>B3JNE6</accession>
<dbReference type="STRING" id="470145.BACCOP_03458"/>
<evidence type="ECO:0000313" key="4">
    <source>
        <dbReference type="Proteomes" id="UP000003146"/>
    </source>
</evidence>
<evidence type="ECO:0000259" key="2">
    <source>
        <dbReference type="Pfam" id="PF13439"/>
    </source>
</evidence>
<dbReference type="InterPro" id="IPR028098">
    <property type="entry name" value="Glyco_trans_4-like_N"/>
</dbReference>
<dbReference type="PANTHER" id="PTHR45947">
    <property type="entry name" value="SULFOQUINOVOSYL TRANSFERASE SQD2"/>
    <property type="match status" value="1"/>
</dbReference>
<protein>
    <submittedName>
        <fullName evidence="3">Glycosyltransferase, group 1 family protein</fullName>
        <ecNumber evidence="3">2.4.-.-</ecNumber>
    </submittedName>
</protein>
<keyword evidence="3" id="KW-0808">Transferase</keyword>
<dbReference type="PANTHER" id="PTHR45947:SF3">
    <property type="entry name" value="SULFOQUINOVOSYL TRANSFERASE SQD2"/>
    <property type="match status" value="1"/>
</dbReference>
<dbReference type="Pfam" id="PF00534">
    <property type="entry name" value="Glycos_transf_1"/>
    <property type="match status" value="1"/>
</dbReference>
<dbReference type="Proteomes" id="UP000003146">
    <property type="component" value="Unassembled WGS sequence"/>
</dbReference>
<dbReference type="AlphaFoldDB" id="B3JNE6"/>
<dbReference type="Gene3D" id="3.40.50.2000">
    <property type="entry name" value="Glycogen Phosphorylase B"/>
    <property type="match status" value="2"/>
</dbReference>
<dbReference type="eggNOG" id="COG0438">
    <property type="taxonomic scope" value="Bacteria"/>
</dbReference>
<evidence type="ECO:0000313" key="3">
    <source>
        <dbReference type="EMBL" id="EDU99361.1"/>
    </source>
</evidence>
<feature type="domain" description="Glycosyltransferase subfamily 4-like N-terminal" evidence="2">
    <location>
        <begin position="13"/>
        <end position="181"/>
    </location>
</feature>